<feature type="domain" description="Ig-like" evidence="2">
    <location>
        <begin position="56"/>
        <end position="155"/>
    </location>
</feature>
<keyword evidence="4" id="KW-1185">Reference proteome</keyword>
<dbReference type="Proteomes" id="UP000184268">
    <property type="component" value="Unassembled WGS sequence"/>
</dbReference>
<proteinExistence type="predicted"/>
<sequence length="215" mass="21934">MNSKITLAAVTLGLALVAGLAYAKQHHSGIVTNANQITTTPLNSTTLDGEDGTVTPPVTLSPSISCSPSCGPSTTTTGGSASVSTTLTVSTSNCSGSCSYSWSYSGSLGSPSAPSNNKRTWSLTSYNGSASISGTVTVTATDSAGNRGTTSRAITLSATQVDWVPEVQTVTTNCSYPQRTCEFGSDKRTETSDGVWGPWVTVTSPLCVGEKQACP</sequence>
<protein>
    <recommendedName>
        <fullName evidence="2">Ig-like domain-containing protein</fullName>
    </recommendedName>
</protein>
<organism evidence="3 4">
    <name type="scientific">Ferrimonas marina</name>
    <dbReference type="NCBI Taxonomy" id="299255"/>
    <lineage>
        <taxon>Bacteria</taxon>
        <taxon>Pseudomonadati</taxon>
        <taxon>Pseudomonadota</taxon>
        <taxon>Gammaproteobacteria</taxon>
        <taxon>Alteromonadales</taxon>
        <taxon>Ferrimonadaceae</taxon>
        <taxon>Ferrimonas</taxon>
    </lineage>
</organism>
<feature type="chain" id="PRO_5012500076" description="Ig-like domain-containing protein" evidence="1">
    <location>
        <begin position="24"/>
        <end position="215"/>
    </location>
</feature>
<dbReference type="PROSITE" id="PS50835">
    <property type="entry name" value="IG_LIKE"/>
    <property type="match status" value="1"/>
</dbReference>
<dbReference type="InterPro" id="IPR007110">
    <property type="entry name" value="Ig-like_dom"/>
</dbReference>
<dbReference type="AlphaFoldDB" id="A0A1M5UE54"/>
<name>A0A1M5UE54_9GAMM</name>
<reference evidence="3 4" key="1">
    <citation type="submission" date="2016-11" db="EMBL/GenBank/DDBJ databases">
        <authorList>
            <person name="Jaros S."/>
            <person name="Januszkiewicz K."/>
            <person name="Wedrychowicz H."/>
        </authorList>
    </citation>
    <scope>NUCLEOTIDE SEQUENCE [LARGE SCALE GENOMIC DNA]</scope>
    <source>
        <strain evidence="3 4">DSM 16917</strain>
    </source>
</reference>
<evidence type="ECO:0000313" key="4">
    <source>
        <dbReference type="Proteomes" id="UP000184268"/>
    </source>
</evidence>
<dbReference type="RefSeq" id="WP_143165647.1">
    <property type="nucleotide sequence ID" value="NZ_FQXG01000003.1"/>
</dbReference>
<evidence type="ECO:0000256" key="1">
    <source>
        <dbReference type="SAM" id="SignalP"/>
    </source>
</evidence>
<dbReference type="EMBL" id="FQXG01000003">
    <property type="protein sequence ID" value="SHH61239.1"/>
    <property type="molecule type" value="Genomic_DNA"/>
</dbReference>
<keyword evidence="1" id="KW-0732">Signal</keyword>
<accession>A0A1M5UE54</accession>
<evidence type="ECO:0000313" key="3">
    <source>
        <dbReference type="EMBL" id="SHH61239.1"/>
    </source>
</evidence>
<feature type="signal peptide" evidence="1">
    <location>
        <begin position="1"/>
        <end position="23"/>
    </location>
</feature>
<evidence type="ECO:0000259" key="2">
    <source>
        <dbReference type="PROSITE" id="PS50835"/>
    </source>
</evidence>
<gene>
    <name evidence="3" type="ORF">SAMN02745129_2524</name>
</gene>